<dbReference type="InterPro" id="IPR044304">
    <property type="entry name" value="NUBPL-like"/>
</dbReference>
<dbReference type="VEuPathDB" id="TrichDB:TVAG_217870"/>
<accession>A2F0N4</accession>
<evidence type="ECO:0000313" key="9">
    <source>
        <dbReference type="Proteomes" id="UP000001542"/>
    </source>
</evidence>
<comment type="similarity">
    <text evidence="6">Belongs to the Mrp/NBP35 ATP-binding proteins family.</text>
</comment>
<protein>
    <submittedName>
        <fullName evidence="8">Mrp protein, putative</fullName>
    </submittedName>
</protein>
<dbReference type="VEuPathDB" id="TrichDB:TVAGG3_0928720"/>
<dbReference type="InterPro" id="IPR033756">
    <property type="entry name" value="YlxH/NBP35"/>
</dbReference>
<dbReference type="GO" id="GO:0016226">
    <property type="term" value="P:iron-sulfur cluster assembly"/>
    <property type="evidence" value="ECO:0000318"/>
    <property type="project" value="GO_Central"/>
</dbReference>
<keyword evidence="1" id="KW-0479">Metal-binding</keyword>
<sequence length="338" mass="37412">MLTSAFKRFAGQETILKALARTDVDKFIEGIDRIVVTVGAKGGVGKSTVAVNTALALADIDNTAGVLDLDLFAPSVPQLCNTVTNNLQLSKEKNFLPISAYGIETISVGNGTERDQALLWNSQFIPKLVEQLSKKSEWSNLDYLIVDVPSGSIEILSALNDHVHIDGAIVVTGCDQLSQTSTLRTIDALHKLKIPVSGIVKNFDNERCMHCGTPIKHKQPADAIDVSRETNVDVLTSIPRENAIAISGEKGFPVVLSDPNSNGAAAFRQLARKIMAKVPKRTEEQLKQILKERDEKRKQQEELLRKIEEEYRKQIEEEKKNMAKAEEKKTEEKKVENK</sequence>
<dbReference type="GO" id="GO:0140663">
    <property type="term" value="F:ATP-dependent FeS chaperone activity"/>
    <property type="evidence" value="ECO:0007669"/>
    <property type="project" value="InterPro"/>
</dbReference>
<evidence type="ECO:0000256" key="5">
    <source>
        <dbReference type="ARBA" id="ARBA00023014"/>
    </source>
</evidence>
<dbReference type="InParanoid" id="A2F0N4"/>
<evidence type="ECO:0000313" key="8">
    <source>
        <dbReference type="EMBL" id="EAY01549.1"/>
    </source>
</evidence>
<dbReference type="InterPro" id="IPR027417">
    <property type="entry name" value="P-loop_NTPase"/>
</dbReference>
<dbReference type="Proteomes" id="UP000001542">
    <property type="component" value="Unassembled WGS sequence"/>
</dbReference>
<evidence type="ECO:0000256" key="2">
    <source>
        <dbReference type="ARBA" id="ARBA00022741"/>
    </source>
</evidence>
<dbReference type="PANTHER" id="PTHR42961">
    <property type="entry name" value="IRON-SULFUR PROTEIN NUBPL"/>
    <property type="match status" value="1"/>
</dbReference>
<gene>
    <name evidence="8" type="ORF">TVAG_217870</name>
</gene>
<dbReference type="Gene3D" id="3.40.50.300">
    <property type="entry name" value="P-loop containing nucleotide triphosphate hydrolases"/>
    <property type="match status" value="1"/>
</dbReference>
<keyword evidence="2" id="KW-0547">Nucleotide-binding</keyword>
<dbReference type="SUPFAM" id="SSF52540">
    <property type="entry name" value="P-loop containing nucleoside triphosphate hydrolases"/>
    <property type="match status" value="1"/>
</dbReference>
<evidence type="ECO:0000256" key="1">
    <source>
        <dbReference type="ARBA" id="ARBA00022723"/>
    </source>
</evidence>
<organism evidence="8 9">
    <name type="scientific">Trichomonas vaginalis (strain ATCC PRA-98 / G3)</name>
    <dbReference type="NCBI Taxonomy" id="412133"/>
    <lineage>
        <taxon>Eukaryota</taxon>
        <taxon>Metamonada</taxon>
        <taxon>Parabasalia</taxon>
        <taxon>Trichomonadida</taxon>
        <taxon>Trichomonadidae</taxon>
        <taxon>Trichomonas</taxon>
    </lineage>
</organism>
<evidence type="ECO:0000256" key="6">
    <source>
        <dbReference type="ARBA" id="ARBA00024036"/>
    </source>
</evidence>
<evidence type="ECO:0000256" key="7">
    <source>
        <dbReference type="SAM" id="MobiDB-lite"/>
    </source>
</evidence>
<dbReference type="GO" id="GO:0005524">
    <property type="term" value="F:ATP binding"/>
    <property type="evidence" value="ECO:0007669"/>
    <property type="project" value="UniProtKB-KW"/>
</dbReference>
<dbReference type="KEGG" id="tva:4759375"/>
<dbReference type="STRING" id="5722.A2F0N4"/>
<keyword evidence="5" id="KW-0411">Iron-sulfur</keyword>
<keyword evidence="4" id="KW-0408">Iron</keyword>
<dbReference type="eggNOG" id="KOG3022">
    <property type="taxonomic scope" value="Eukaryota"/>
</dbReference>
<reference evidence="8" key="2">
    <citation type="journal article" date="2007" name="Science">
        <title>Draft genome sequence of the sexually transmitted pathogen Trichomonas vaginalis.</title>
        <authorList>
            <person name="Carlton J.M."/>
            <person name="Hirt R.P."/>
            <person name="Silva J.C."/>
            <person name="Delcher A.L."/>
            <person name="Schatz M."/>
            <person name="Zhao Q."/>
            <person name="Wortman J.R."/>
            <person name="Bidwell S.L."/>
            <person name="Alsmark U.C.M."/>
            <person name="Besteiro S."/>
            <person name="Sicheritz-Ponten T."/>
            <person name="Noel C.J."/>
            <person name="Dacks J.B."/>
            <person name="Foster P.G."/>
            <person name="Simillion C."/>
            <person name="Van de Peer Y."/>
            <person name="Miranda-Saavedra D."/>
            <person name="Barton G.J."/>
            <person name="Westrop G.D."/>
            <person name="Mueller S."/>
            <person name="Dessi D."/>
            <person name="Fiori P.L."/>
            <person name="Ren Q."/>
            <person name="Paulsen I."/>
            <person name="Zhang H."/>
            <person name="Bastida-Corcuera F.D."/>
            <person name="Simoes-Barbosa A."/>
            <person name="Brown M.T."/>
            <person name="Hayes R.D."/>
            <person name="Mukherjee M."/>
            <person name="Okumura C.Y."/>
            <person name="Schneider R."/>
            <person name="Smith A.J."/>
            <person name="Vanacova S."/>
            <person name="Villalvazo M."/>
            <person name="Haas B.J."/>
            <person name="Pertea M."/>
            <person name="Feldblyum T.V."/>
            <person name="Utterback T.R."/>
            <person name="Shu C.L."/>
            <person name="Osoegawa K."/>
            <person name="de Jong P.J."/>
            <person name="Hrdy I."/>
            <person name="Horvathova L."/>
            <person name="Zubacova Z."/>
            <person name="Dolezal P."/>
            <person name="Malik S.B."/>
            <person name="Logsdon J.M. Jr."/>
            <person name="Henze K."/>
            <person name="Gupta A."/>
            <person name="Wang C.C."/>
            <person name="Dunne R.L."/>
            <person name="Upcroft J.A."/>
            <person name="Upcroft P."/>
            <person name="White O."/>
            <person name="Salzberg S.L."/>
            <person name="Tang P."/>
            <person name="Chiu C.-H."/>
            <person name="Lee Y.-S."/>
            <person name="Embley T.M."/>
            <person name="Coombs G.H."/>
            <person name="Mottram J.C."/>
            <person name="Tachezy J."/>
            <person name="Fraser-Liggett C.M."/>
            <person name="Johnson P.J."/>
        </authorList>
    </citation>
    <scope>NUCLEOTIDE SEQUENCE [LARGE SCALE GENOMIC DNA]</scope>
    <source>
        <strain evidence="8">G3</strain>
    </source>
</reference>
<evidence type="ECO:0000256" key="4">
    <source>
        <dbReference type="ARBA" id="ARBA00023004"/>
    </source>
</evidence>
<dbReference type="AlphaFoldDB" id="A2F0N4"/>
<evidence type="ECO:0000256" key="3">
    <source>
        <dbReference type="ARBA" id="ARBA00022840"/>
    </source>
</evidence>
<reference evidence="8" key="1">
    <citation type="submission" date="2006-10" db="EMBL/GenBank/DDBJ databases">
        <authorList>
            <person name="Amadeo P."/>
            <person name="Zhao Q."/>
            <person name="Wortman J."/>
            <person name="Fraser-Liggett C."/>
            <person name="Carlton J."/>
        </authorList>
    </citation>
    <scope>NUCLEOTIDE SEQUENCE</scope>
    <source>
        <strain evidence="8">G3</strain>
    </source>
</reference>
<dbReference type="GO" id="GO:0051539">
    <property type="term" value="F:4 iron, 4 sulfur cluster binding"/>
    <property type="evidence" value="ECO:0000318"/>
    <property type="project" value="GO_Central"/>
</dbReference>
<dbReference type="Pfam" id="PF10609">
    <property type="entry name" value="ParA"/>
    <property type="match status" value="1"/>
</dbReference>
<keyword evidence="9" id="KW-1185">Reference proteome</keyword>
<name>A2F0N4_TRIV3</name>
<dbReference type="OrthoDB" id="1741334at2759"/>
<dbReference type="EMBL" id="DS113564">
    <property type="protein sequence ID" value="EAY01549.1"/>
    <property type="molecule type" value="Genomic_DNA"/>
</dbReference>
<dbReference type="InterPro" id="IPR019591">
    <property type="entry name" value="Mrp/NBP35_ATP-bd"/>
</dbReference>
<dbReference type="FunFam" id="3.40.50.300:FF:005013">
    <property type="entry name" value="Mrp, putative"/>
    <property type="match status" value="1"/>
</dbReference>
<feature type="region of interest" description="Disordered" evidence="7">
    <location>
        <begin position="317"/>
        <end position="338"/>
    </location>
</feature>
<dbReference type="OMA" id="STERCFS"/>
<dbReference type="GO" id="GO:0046872">
    <property type="term" value="F:metal ion binding"/>
    <property type="evidence" value="ECO:0007669"/>
    <property type="project" value="UniProtKB-KW"/>
</dbReference>
<dbReference type="PANTHER" id="PTHR42961:SF2">
    <property type="entry name" value="IRON-SULFUR PROTEIN NUBPL"/>
    <property type="match status" value="1"/>
</dbReference>
<keyword evidence="3" id="KW-0067">ATP-binding</keyword>
<proteinExistence type="inferred from homology"/>
<dbReference type="CDD" id="cd02037">
    <property type="entry name" value="Mrp_NBP35"/>
    <property type="match status" value="1"/>
</dbReference>
<dbReference type="SMR" id="A2F0N4"/>
<dbReference type="RefSeq" id="XP_001330320.1">
    <property type="nucleotide sequence ID" value="XM_001330285.1"/>
</dbReference>